<dbReference type="EMBL" id="CP071696">
    <property type="protein sequence ID" value="QTX03527.1"/>
    <property type="molecule type" value="Genomic_DNA"/>
</dbReference>
<evidence type="ECO:0000259" key="2">
    <source>
        <dbReference type="Pfam" id="PF06283"/>
    </source>
</evidence>
<dbReference type="Proteomes" id="UP000671914">
    <property type="component" value="Chromosome"/>
</dbReference>
<dbReference type="Gene3D" id="3.40.50.880">
    <property type="match status" value="1"/>
</dbReference>
<evidence type="ECO:0000256" key="1">
    <source>
        <dbReference type="SAM" id="MobiDB-lite"/>
    </source>
</evidence>
<dbReference type="InterPro" id="IPR029010">
    <property type="entry name" value="ThuA-like"/>
</dbReference>
<dbReference type="PANTHER" id="PTHR40469:SF2">
    <property type="entry name" value="GALACTOSE-BINDING DOMAIN-LIKE SUPERFAMILY PROTEIN"/>
    <property type="match status" value="1"/>
</dbReference>
<accession>A0A975FKP5</accession>
<keyword evidence="4" id="KW-1185">Reference proteome</keyword>
<name>A0A975FKP5_9MICO</name>
<feature type="region of interest" description="Disordered" evidence="1">
    <location>
        <begin position="61"/>
        <end position="82"/>
    </location>
</feature>
<feature type="domain" description="ThuA-like" evidence="2">
    <location>
        <begin position="19"/>
        <end position="222"/>
    </location>
</feature>
<gene>
    <name evidence="3" type="ORF">G127AT_09165</name>
</gene>
<reference evidence="3" key="1">
    <citation type="submission" date="2021-03" db="EMBL/GenBank/DDBJ databases">
        <title>Agromyces archimandritus sp. nov., isolated from the cockroach Archimandrita tessellata.</title>
        <authorList>
            <person name="Guzman J."/>
            <person name="Ortuzar M."/>
            <person name="Poehlein A."/>
            <person name="Daniel R."/>
            <person name="Trujillo M."/>
            <person name="Vilcinskas A."/>
        </authorList>
    </citation>
    <scope>NUCLEOTIDE SEQUENCE</scope>
    <source>
        <strain evidence="3">G127AT</strain>
    </source>
</reference>
<proteinExistence type="predicted"/>
<dbReference type="RefSeq" id="WP_210896212.1">
    <property type="nucleotide sequence ID" value="NZ_CP071696.1"/>
</dbReference>
<dbReference type="PANTHER" id="PTHR40469">
    <property type="entry name" value="SECRETED GLYCOSYL HYDROLASE"/>
    <property type="match status" value="1"/>
</dbReference>
<dbReference type="AlphaFoldDB" id="A0A975FKP5"/>
<protein>
    <submittedName>
        <fullName evidence="3">ThuA domain-containing protein</fullName>
    </submittedName>
</protein>
<evidence type="ECO:0000313" key="3">
    <source>
        <dbReference type="EMBL" id="QTX03527.1"/>
    </source>
</evidence>
<dbReference type="Pfam" id="PF06283">
    <property type="entry name" value="ThuA"/>
    <property type="match status" value="1"/>
</dbReference>
<sequence>MRAVILSGAGRTADPWHPYPETSAALADIVRAAGFEPEIADGPLEGLADLAGGAHLIVVNAGDPDGPMPEGADAPPPSPELEDRAADALDAALERGVGVLAVHSAASTLRELPAFGAALGARWIDGRSWHPPIGEARVRIVGDHEIADGLADFTVFDERYSGMPLSGVIEPIAEHVEDGIRHPLIWARELAPSRLVYSALGHDARAYESDEYRELLGRALAWLAEVPAATFF</sequence>
<dbReference type="SUPFAM" id="SSF52317">
    <property type="entry name" value="Class I glutamine amidotransferase-like"/>
    <property type="match status" value="1"/>
</dbReference>
<dbReference type="InterPro" id="IPR029062">
    <property type="entry name" value="Class_I_gatase-like"/>
</dbReference>
<evidence type="ECO:0000313" key="4">
    <source>
        <dbReference type="Proteomes" id="UP000671914"/>
    </source>
</evidence>
<dbReference type="KEGG" id="aarc:G127AT_09165"/>
<organism evidence="3 4">
    <name type="scientific">Agromyces archimandritae</name>
    <dbReference type="NCBI Taxonomy" id="2781962"/>
    <lineage>
        <taxon>Bacteria</taxon>
        <taxon>Bacillati</taxon>
        <taxon>Actinomycetota</taxon>
        <taxon>Actinomycetes</taxon>
        <taxon>Micrococcales</taxon>
        <taxon>Microbacteriaceae</taxon>
        <taxon>Agromyces</taxon>
    </lineage>
</organism>